<evidence type="ECO:0000259" key="1">
    <source>
        <dbReference type="SMART" id="SM00833"/>
    </source>
</evidence>
<gene>
    <name evidence="2" type="ORF">AERYTH_02185</name>
</gene>
<dbReference type="InterPro" id="IPR051927">
    <property type="entry name" value="Zn_Chap_cDPG_Synth"/>
</dbReference>
<organism evidence="2 3">
    <name type="scientific">Aeromicrobium erythreum</name>
    <dbReference type="NCBI Taxonomy" id="2041"/>
    <lineage>
        <taxon>Bacteria</taxon>
        <taxon>Bacillati</taxon>
        <taxon>Actinomycetota</taxon>
        <taxon>Actinomycetes</taxon>
        <taxon>Propionibacteriales</taxon>
        <taxon>Nocardioidaceae</taxon>
        <taxon>Aeromicrobium</taxon>
    </lineage>
</organism>
<dbReference type="RefSeq" id="WP_067854062.1">
    <property type="nucleotide sequence ID" value="NZ_CP011502.1"/>
</dbReference>
<dbReference type="Pfam" id="PF07683">
    <property type="entry name" value="CobW_C"/>
    <property type="match status" value="1"/>
</dbReference>
<dbReference type="PANTHER" id="PTHR43603">
    <property type="entry name" value="COBW DOMAIN-CONTAINING PROTEIN DDB_G0274527"/>
    <property type="match status" value="1"/>
</dbReference>
<dbReference type="SUPFAM" id="SSF90002">
    <property type="entry name" value="Hypothetical protein YjiA, C-terminal domain"/>
    <property type="match status" value="1"/>
</dbReference>
<reference evidence="2 3" key="1">
    <citation type="journal article" date="1991" name="Int. J. Syst. Bacteriol.">
        <title>Description of the erythromycin-producing bacterium Arthrobacter sp. strain NRRL B-3381 as Aeromicrobium erythreum gen. nov., sp. nov.</title>
        <authorList>
            <person name="Miller E.S."/>
            <person name="Woese C.R."/>
            <person name="Brenner S."/>
        </authorList>
    </citation>
    <scope>NUCLEOTIDE SEQUENCE [LARGE SCALE GENOMIC DNA]</scope>
    <source>
        <strain evidence="2 3">AR18</strain>
    </source>
</reference>
<proteinExistence type="predicted"/>
<accession>A0A0U3KF00</accession>
<dbReference type="SMART" id="SM00833">
    <property type="entry name" value="CobW_C"/>
    <property type="match status" value="1"/>
</dbReference>
<sequence length="377" mass="40384">MSPAPRRSRRRILERSVPAVLVTGIGDAAMEAVTVGLQFDLPSAVVVRHTLDVENQQLTRVVSDLTGVVERHVHELEHACVACALREDVVPTLERLAASGRWGTVVAHLPVAAEALQACRVIESYADVAPHVHVAAVVAALDGETVLGDLLGDDLLHERSLHTSDDDTRGVAETAAAIVEYADAVVLAGASSPDARDLLRALARPQVPVVDDPSALDAGPLVDGAHLHAVTEAWVDVVRRGELPRYASEHVWTLDLRSDRPFHPDRLLESIERIGGGPRRSRGSFWLPSRPADVCVWDGAGGQLSIGTASPWGASAPLTRIVVHGLVSGPLASTPDDVQAAFEHCLLTDTEMAERGPYWEVVEDGLEPWLGDVRRAA</sequence>
<dbReference type="STRING" id="2041.AERYTH_02185"/>
<name>A0A0U3KF00_9ACTN</name>
<dbReference type="InterPro" id="IPR027417">
    <property type="entry name" value="P-loop_NTPase"/>
</dbReference>
<dbReference type="Pfam" id="PF02492">
    <property type="entry name" value="cobW"/>
    <property type="match status" value="1"/>
</dbReference>
<dbReference type="Gene3D" id="3.40.50.300">
    <property type="entry name" value="P-loop containing nucleotide triphosphate hydrolases"/>
    <property type="match status" value="1"/>
</dbReference>
<keyword evidence="3" id="KW-1185">Reference proteome</keyword>
<dbReference type="Proteomes" id="UP000067689">
    <property type="component" value="Chromosome"/>
</dbReference>
<evidence type="ECO:0000313" key="3">
    <source>
        <dbReference type="Proteomes" id="UP000067689"/>
    </source>
</evidence>
<dbReference type="PATRIC" id="fig|2041.4.peg.463"/>
<dbReference type="PANTHER" id="PTHR43603:SF1">
    <property type="entry name" value="ZINC-REGULATED GTPASE METALLOPROTEIN ACTIVATOR 1"/>
    <property type="match status" value="1"/>
</dbReference>
<feature type="domain" description="CobW C-terminal" evidence="1">
    <location>
        <begin position="251"/>
        <end position="346"/>
    </location>
</feature>
<dbReference type="InterPro" id="IPR003495">
    <property type="entry name" value="CobW/HypB/UreG_nucleotide-bd"/>
</dbReference>
<dbReference type="KEGG" id="aer:AERYTH_02185"/>
<dbReference type="AlphaFoldDB" id="A0A0U3KF00"/>
<dbReference type="OrthoDB" id="9808822at2"/>
<protein>
    <submittedName>
        <fullName evidence="2">Cobalamin biosynthesis protein CobW</fullName>
    </submittedName>
</protein>
<evidence type="ECO:0000313" key="2">
    <source>
        <dbReference type="EMBL" id="ALX03587.1"/>
    </source>
</evidence>
<dbReference type="InterPro" id="IPR011629">
    <property type="entry name" value="CobW-like_C"/>
</dbReference>
<dbReference type="EMBL" id="CP011502">
    <property type="protein sequence ID" value="ALX03587.1"/>
    <property type="molecule type" value="Genomic_DNA"/>
</dbReference>